<reference evidence="8" key="3">
    <citation type="submission" date="2019-06" db="EMBL/GenBank/DDBJ databases">
        <title>A comparative analysis of the Nautiliaceae.</title>
        <authorList>
            <person name="Grosche A."/>
            <person name="Smedile F."/>
            <person name="Vetriani C."/>
        </authorList>
    </citation>
    <scope>NUCLEOTIDE SEQUENCE</scope>
    <source>
        <strain evidence="8">TB6</strain>
    </source>
</reference>
<comment type="similarity">
    <text evidence="2">Belongs to the outer membrane factor (OMF) (TC 1.B.17) family.</text>
</comment>
<keyword evidence="5" id="KW-0812">Transmembrane</keyword>
<evidence type="ECO:0000256" key="1">
    <source>
        <dbReference type="ARBA" id="ARBA00004442"/>
    </source>
</evidence>
<evidence type="ECO:0000313" key="10">
    <source>
        <dbReference type="Proteomes" id="UP000272781"/>
    </source>
</evidence>
<name>A0AAJ4UXQ2_9BACT</name>
<dbReference type="GO" id="GO:1990281">
    <property type="term" value="C:efflux pump complex"/>
    <property type="evidence" value="ECO:0007669"/>
    <property type="project" value="TreeGrafter"/>
</dbReference>
<dbReference type="GO" id="GO:0015562">
    <property type="term" value="F:efflux transmembrane transporter activity"/>
    <property type="evidence" value="ECO:0007669"/>
    <property type="project" value="InterPro"/>
</dbReference>
<keyword evidence="6" id="KW-0472">Membrane</keyword>
<dbReference type="EMBL" id="RJVK01000002">
    <property type="protein sequence ID" value="ROR39844.1"/>
    <property type="molecule type" value="Genomic_DNA"/>
</dbReference>
<dbReference type="InterPro" id="IPR051906">
    <property type="entry name" value="TolC-like"/>
</dbReference>
<organism evidence="9 10">
    <name type="scientific">Caminibacter pacificus</name>
    <dbReference type="NCBI Taxonomy" id="1424653"/>
    <lineage>
        <taxon>Bacteria</taxon>
        <taxon>Pseudomonadati</taxon>
        <taxon>Campylobacterota</taxon>
        <taxon>Epsilonproteobacteria</taxon>
        <taxon>Nautiliales</taxon>
        <taxon>Nautiliaceae</taxon>
        <taxon>Caminibacter</taxon>
    </lineage>
</organism>
<keyword evidence="3" id="KW-0813">Transport</keyword>
<keyword evidence="4" id="KW-1134">Transmembrane beta strand</keyword>
<dbReference type="Proteomes" id="UP000272781">
    <property type="component" value="Unassembled WGS sequence"/>
</dbReference>
<evidence type="ECO:0000256" key="3">
    <source>
        <dbReference type="ARBA" id="ARBA00022448"/>
    </source>
</evidence>
<evidence type="ECO:0000313" key="8">
    <source>
        <dbReference type="EMBL" id="QCI27970.1"/>
    </source>
</evidence>
<evidence type="ECO:0000313" key="11">
    <source>
        <dbReference type="Proteomes" id="UP000298805"/>
    </source>
</evidence>
<reference evidence="11" key="1">
    <citation type="submission" date="2018-03" db="EMBL/GenBank/DDBJ databases">
        <title>A comparative analysis of the Nautiliaceae.</title>
        <authorList>
            <person name="Grosche A."/>
            <person name="Smedile F."/>
            <person name="Vetriani C."/>
        </authorList>
    </citation>
    <scope>NUCLEOTIDE SEQUENCE [LARGE SCALE GENOMIC DNA]</scope>
    <source>
        <strain evidence="11">TB6</strain>
    </source>
</reference>
<evidence type="ECO:0000313" key="9">
    <source>
        <dbReference type="EMBL" id="ROR39844.1"/>
    </source>
</evidence>
<evidence type="ECO:0000256" key="6">
    <source>
        <dbReference type="ARBA" id="ARBA00023136"/>
    </source>
</evidence>
<dbReference type="Pfam" id="PF02321">
    <property type="entry name" value="OEP"/>
    <property type="match status" value="1"/>
</dbReference>
<dbReference type="EMBL" id="CP027432">
    <property type="protein sequence ID" value="QCI27970.1"/>
    <property type="molecule type" value="Genomic_DNA"/>
</dbReference>
<evidence type="ECO:0000256" key="4">
    <source>
        <dbReference type="ARBA" id="ARBA00022452"/>
    </source>
</evidence>
<keyword evidence="11" id="KW-1185">Reference proteome</keyword>
<evidence type="ECO:0000256" key="2">
    <source>
        <dbReference type="ARBA" id="ARBA00007613"/>
    </source>
</evidence>
<dbReference type="PANTHER" id="PTHR30026:SF20">
    <property type="entry name" value="OUTER MEMBRANE PROTEIN TOLC"/>
    <property type="match status" value="1"/>
</dbReference>
<accession>A0AAJ4UXQ2</accession>
<evidence type="ECO:0000256" key="7">
    <source>
        <dbReference type="ARBA" id="ARBA00023237"/>
    </source>
</evidence>
<dbReference type="SUPFAM" id="SSF56954">
    <property type="entry name" value="Outer membrane efflux proteins (OEP)"/>
    <property type="match status" value="1"/>
</dbReference>
<evidence type="ECO:0000256" key="5">
    <source>
        <dbReference type="ARBA" id="ARBA00022692"/>
    </source>
</evidence>
<protein>
    <submittedName>
        <fullName evidence="9">Outer membrane protein TolC</fullName>
    </submittedName>
    <submittedName>
        <fullName evidence="8">TolC family protein</fullName>
    </submittedName>
</protein>
<dbReference type="AlphaFoldDB" id="A0AAJ4UXQ2"/>
<dbReference type="GO" id="GO:0009279">
    <property type="term" value="C:cell outer membrane"/>
    <property type="evidence" value="ECO:0007669"/>
    <property type="project" value="UniProtKB-SubCell"/>
</dbReference>
<comment type="subcellular location">
    <subcellularLocation>
        <location evidence="1">Cell outer membrane</location>
    </subcellularLocation>
</comment>
<dbReference type="GO" id="GO:0015288">
    <property type="term" value="F:porin activity"/>
    <property type="evidence" value="ECO:0007669"/>
    <property type="project" value="TreeGrafter"/>
</dbReference>
<reference evidence="9 10" key="2">
    <citation type="submission" date="2018-11" db="EMBL/GenBank/DDBJ databases">
        <title>Genomic Encyclopedia of Type Strains, Phase IV (KMG-IV): sequencing the most valuable type-strain genomes for metagenomic binning, comparative biology and taxonomic classification.</title>
        <authorList>
            <person name="Goeker M."/>
        </authorList>
    </citation>
    <scope>NUCLEOTIDE SEQUENCE [LARGE SCALE GENOMIC DNA]</scope>
    <source>
        <strain evidence="9 10">DSM 27783</strain>
    </source>
</reference>
<proteinExistence type="inferred from homology"/>
<dbReference type="InterPro" id="IPR003423">
    <property type="entry name" value="OMP_efflux"/>
</dbReference>
<sequence length="395" mass="46136">MKKTAFLIPVFLFANQNILSDLKLKLLNLDEQRSIYSAKETQKSWINPIILQYSISQNNSLHITKQNIQTFSVSINQPIFKTGAIYYSIKYAKNLKNYNLKQIELQKRALIKQAYELVYDYKINKLNEEIALLNIQNAKIDVKKKKEDFLNGTGDSTFLNQAIINLNNIKLGYEDLKFNEKQLKFSFKNLSDLDIEKVKLPYFKIISKNDFINNNLQLISSKINDKIKYDLYKMQLGNQLLTIAFNASYNYQNTDYTDNTPQYRDDTNNYYNVGLSVTLPIDVTSTDKVKQTKLSYIKSRYETLDTKRNLLNTYAMIISQIKTLQKKKEIYKENEKAYANLIESTKESIKAGNATVLDLKILENSYKVMQINQKIIDLQIQKLLLNLYYQVTSKF</sequence>
<dbReference type="PANTHER" id="PTHR30026">
    <property type="entry name" value="OUTER MEMBRANE PROTEIN TOLC"/>
    <property type="match status" value="1"/>
</dbReference>
<dbReference type="Gene3D" id="1.20.1600.10">
    <property type="entry name" value="Outer membrane efflux proteins (OEP)"/>
    <property type="match status" value="1"/>
</dbReference>
<dbReference type="Proteomes" id="UP000298805">
    <property type="component" value="Chromosome"/>
</dbReference>
<gene>
    <name evidence="8" type="ORF">C6V80_03030</name>
    <name evidence="9" type="ORF">EDC58_0820</name>
</gene>
<keyword evidence="7" id="KW-0998">Cell outer membrane</keyword>
<dbReference type="RefSeq" id="WP_123352236.1">
    <property type="nucleotide sequence ID" value="NZ_CP027432.2"/>
</dbReference>